<dbReference type="AlphaFoldDB" id="A0A328KFI3"/>
<dbReference type="Proteomes" id="UP000315953">
    <property type="component" value="Chromosome"/>
</dbReference>
<gene>
    <name evidence="3" type="ORF">B8A44_09270</name>
    <name evidence="2" type="ORF">FNV33_06710</name>
</gene>
<name>A0A328KFI3_9LACT</name>
<keyword evidence="2" id="KW-0067">ATP-binding</keyword>
<evidence type="ECO:0000259" key="1">
    <source>
        <dbReference type="Pfam" id="PF00005"/>
    </source>
</evidence>
<dbReference type="RefSeq" id="WP_111974335.1">
    <property type="nucleotide sequence ID" value="NZ_CALUAQ010000002.1"/>
</dbReference>
<dbReference type="Pfam" id="PF00005">
    <property type="entry name" value="ABC_tran"/>
    <property type="match status" value="1"/>
</dbReference>
<dbReference type="GO" id="GO:0005524">
    <property type="term" value="F:ATP binding"/>
    <property type="evidence" value="ECO:0007669"/>
    <property type="project" value="UniProtKB-KW"/>
</dbReference>
<dbReference type="KEGG" id="dpm:FNV33_06710"/>
<feature type="domain" description="ABC transporter" evidence="1">
    <location>
        <begin position="2"/>
        <end position="49"/>
    </location>
</feature>
<evidence type="ECO:0000313" key="2">
    <source>
        <dbReference type="EMBL" id="QDO91757.1"/>
    </source>
</evidence>
<dbReference type="Gene3D" id="3.40.50.300">
    <property type="entry name" value="P-loop containing nucleotide triphosphate hydrolases"/>
    <property type="match status" value="1"/>
</dbReference>
<dbReference type="PANTHER" id="PTHR42855:SF2">
    <property type="entry name" value="DRUG RESISTANCE ABC TRANSPORTER,ATP-BINDING PROTEIN"/>
    <property type="match status" value="1"/>
</dbReference>
<dbReference type="InterPro" id="IPR051309">
    <property type="entry name" value="ABCF_ATPase"/>
</dbReference>
<sequence>MQEVANGLGLGQYLDYPLVALSGGQCSKVALAKCLLKQADILLLDEPTNHLDLKY</sequence>
<dbReference type="OrthoDB" id="9760950at2"/>
<accession>A0A328KFI3</accession>
<dbReference type="Proteomes" id="UP000249099">
    <property type="component" value="Unassembled WGS sequence"/>
</dbReference>
<reference evidence="3 4" key="1">
    <citation type="submission" date="2017-03" db="EMBL/GenBank/DDBJ databases">
        <title>wgs assembly of Dolosigranulum pigrum KPL CDC strains.</title>
        <authorList>
            <person name="Brugger S.D."/>
            <person name="Pettigrew M."/>
            <person name="Kong Y."/>
            <person name="Lemon K.P."/>
        </authorList>
    </citation>
    <scope>NUCLEOTIDE SEQUENCE [LARGE SCALE GENOMIC DNA]</scope>
    <source>
        <strain evidence="3 4">KPL1931_CDC4294-98</strain>
    </source>
</reference>
<protein>
    <submittedName>
        <fullName evidence="2">ATP-binding cassette domain-containing protein</fullName>
    </submittedName>
</protein>
<dbReference type="InterPro" id="IPR003439">
    <property type="entry name" value="ABC_transporter-like_ATP-bd"/>
</dbReference>
<organism evidence="3 4">
    <name type="scientific">Dolosigranulum pigrum</name>
    <dbReference type="NCBI Taxonomy" id="29394"/>
    <lineage>
        <taxon>Bacteria</taxon>
        <taxon>Bacillati</taxon>
        <taxon>Bacillota</taxon>
        <taxon>Bacilli</taxon>
        <taxon>Lactobacillales</taxon>
        <taxon>Carnobacteriaceae</taxon>
        <taxon>Dolosigranulum</taxon>
    </lineage>
</organism>
<dbReference type="EMBL" id="CP041626">
    <property type="protein sequence ID" value="QDO91757.1"/>
    <property type="molecule type" value="Genomic_DNA"/>
</dbReference>
<dbReference type="EMBL" id="NAQV01000051">
    <property type="protein sequence ID" value="RAN61658.1"/>
    <property type="molecule type" value="Genomic_DNA"/>
</dbReference>
<evidence type="ECO:0000313" key="4">
    <source>
        <dbReference type="Proteomes" id="UP000249099"/>
    </source>
</evidence>
<dbReference type="InterPro" id="IPR027417">
    <property type="entry name" value="P-loop_NTPase"/>
</dbReference>
<proteinExistence type="predicted"/>
<dbReference type="SUPFAM" id="SSF52540">
    <property type="entry name" value="P-loop containing nucleoside triphosphate hydrolases"/>
    <property type="match status" value="1"/>
</dbReference>
<dbReference type="GO" id="GO:0016887">
    <property type="term" value="F:ATP hydrolysis activity"/>
    <property type="evidence" value="ECO:0007669"/>
    <property type="project" value="InterPro"/>
</dbReference>
<evidence type="ECO:0000313" key="5">
    <source>
        <dbReference type="Proteomes" id="UP000315953"/>
    </source>
</evidence>
<evidence type="ECO:0000313" key="3">
    <source>
        <dbReference type="EMBL" id="RAN61658.1"/>
    </source>
</evidence>
<keyword evidence="2" id="KW-0547">Nucleotide-binding</keyword>
<dbReference type="PANTHER" id="PTHR42855">
    <property type="entry name" value="ABC TRANSPORTER ATP-BINDING SUBUNIT"/>
    <property type="match status" value="1"/>
</dbReference>
<reference evidence="2 5" key="2">
    <citation type="submission" date="2019-07" db="EMBL/GenBank/DDBJ databases">
        <title>Genome assembly of a nasal isolate of Dolosigranulum pigrum from a chronic sinusitis patient.</title>
        <authorList>
            <person name="Baig S."/>
            <person name="Overballe-Petersen S."/>
            <person name="Kaspar U."/>
            <person name="Rendboe A."/>
            <person name="de Man T."/>
            <person name="Liu C."/>
            <person name="Price L.B."/>
            <person name="Stegger M."/>
            <person name="Becker K."/>
            <person name="Skytt Andersen P."/>
        </authorList>
    </citation>
    <scope>NUCLEOTIDE SEQUENCE [LARGE SCALE GENOMIC DNA]</scope>
    <source>
        <strain evidence="2 5">83VPs-KB5</strain>
    </source>
</reference>